<dbReference type="InterPro" id="IPR003599">
    <property type="entry name" value="Ig_sub"/>
</dbReference>
<evidence type="ECO:0000313" key="4">
    <source>
        <dbReference type="Ensembl" id="ENSSGRP00000091484.1"/>
    </source>
</evidence>
<sequence length="246" mass="27627">MMKIFLSFSISAPRITTLLETVDASLDHNTTFICEVDSYPQADITWTRNNYPIRYYDSRYTIRENGQMLIIPNVKDSDNGEYCCVKKMCCATNNYSIFERFSIFLFVMDSPVAPAKILKVPKEKKVQIGSEVTLECNATGNPIPSITWLENGNTVNPLSFIFLYLSHPLHLSPLNFMLALALQSKLLIFSSHLTGPESRAQYIHVKCQTAFLECAASTMTGGLRSADASVCATINRIQTTIIPRPY</sequence>
<dbReference type="GO" id="GO:0043025">
    <property type="term" value="C:neuronal cell body"/>
    <property type="evidence" value="ECO:0007669"/>
    <property type="project" value="TreeGrafter"/>
</dbReference>
<dbReference type="Ensembl" id="ENSSGRT00000097374.1">
    <property type="protein sequence ID" value="ENSSGRP00000091484.1"/>
    <property type="gene ID" value="ENSSGRG00000045877.1"/>
</dbReference>
<proteinExistence type="predicted"/>
<dbReference type="GO" id="GO:0007156">
    <property type="term" value="P:homophilic cell adhesion via plasma membrane adhesion molecules"/>
    <property type="evidence" value="ECO:0007669"/>
    <property type="project" value="TreeGrafter"/>
</dbReference>
<dbReference type="PROSITE" id="PS50835">
    <property type="entry name" value="IG_LIKE"/>
    <property type="match status" value="2"/>
</dbReference>
<dbReference type="GO" id="GO:0030424">
    <property type="term" value="C:axon"/>
    <property type="evidence" value="ECO:0007669"/>
    <property type="project" value="TreeGrafter"/>
</dbReference>
<dbReference type="PANTHER" id="PTHR45080:SF8">
    <property type="entry name" value="IG-LIKE DOMAIN-CONTAINING PROTEIN"/>
    <property type="match status" value="1"/>
</dbReference>
<dbReference type="InterPro" id="IPR003598">
    <property type="entry name" value="Ig_sub2"/>
</dbReference>
<dbReference type="SMART" id="SM00409">
    <property type="entry name" value="IG"/>
    <property type="match status" value="2"/>
</dbReference>
<organism evidence="4 5">
    <name type="scientific">Sinocyclocheilus grahami</name>
    <name type="common">Dianchi golden-line fish</name>
    <name type="synonym">Barbus grahami</name>
    <dbReference type="NCBI Taxonomy" id="75366"/>
    <lineage>
        <taxon>Eukaryota</taxon>
        <taxon>Metazoa</taxon>
        <taxon>Chordata</taxon>
        <taxon>Craniata</taxon>
        <taxon>Vertebrata</taxon>
        <taxon>Euteleostomi</taxon>
        <taxon>Actinopterygii</taxon>
        <taxon>Neopterygii</taxon>
        <taxon>Teleostei</taxon>
        <taxon>Ostariophysi</taxon>
        <taxon>Cypriniformes</taxon>
        <taxon>Cyprinidae</taxon>
        <taxon>Cyprininae</taxon>
        <taxon>Sinocyclocheilus</taxon>
    </lineage>
</organism>
<dbReference type="Pfam" id="PF13927">
    <property type="entry name" value="Ig_3"/>
    <property type="match status" value="2"/>
</dbReference>
<keyword evidence="5" id="KW-1185">Reference proteome</keyword>
<dbReference type="AlphaFoldDB" id="A0A672RR40"/>
<dbReference type="GO" id="GO:0005886">
    <property type="term" value="C:plasma membrane"/>
    <property type="evidence" value="ECO:0007669"/>
    <property type="project" value="TreeGrafter"/>
</dbReference>
<feature type="domain" description="Ig-like" evidence="3">
    <location>
        <begin position="114"/>
        <end position="231"/>
    </location>
</feature>
<feature type="domain" description="Ig-like" evidence="3">
    <location>
        <begin position="13"/>
        <end position="84"/>
    </location>
</feature>
<dbReference type="InterPro" id="IPR050958">
    <property type="entry name" value="Cell_Adh-Cytoskel_Orgn"/>
</dbReference>
<dbReference type="InterPro" id="IPR013783">
    <property type="entry name" value="Ig-like_fold"/>
</dbReference>
<keyword evidence="1" id="KW-0732">Signal</keyword>
<dbReference type="InterPro" id="IPR007110">
    <property type="entry name" value="Ig-like_dom"/>
</dbReference>
<dbReference type="SMART" id="SM00408">
    <property type="entry name" value="IGc2"/>
    <property type="match status" value="2"/>
</dbReference>
<evidence type="ECO:0000313" key="5">
    <source>
        <dbReference type="Proteomes" id="UP000472262"/>
    </source>
</evidence>
<dbReference type="Proteomes" id="UP000472262">
    <property type="component" value="Unassembled WGS sequence"/>
</dbReference>
<dbReference type="InterPro" id="IPR036179">
    <property type="entry name" value="Ig-like_dom_sf"/>
</dbReference>
<reference evidence="4" key="2">
    <citation type="submission" date="2025-09" db="UniProtKB">
        <authorList>
            <consortium name="Ensembl"/>
        </authorList>
    </citation>
    <scope>IDENTIFICATION</scope>
</reference>
<protein>
    <recommendedName>
        <fullName evidence="3">Ig-like domain-containing protein</fullName>
    </recommendedName>
</protein>
<evidence type="ECO:0000256" key="2">
    <source>
        <dbReference type="ARBA" id="ARBA00023157"/>
    </source>
</evidence>
<dbReference type="PANTHER" id="PTHR45080">
    <property type="entry name" value="CONTACTIN 5"/>
    <property type="match status" value="1"/>
</dbReference>
<dbReference type="GO" id="GO:0008046">
    <property type="term" value="F:axon guidance receptor activity"/>
    <property type="evidence" value="ECO:0007669"/>
    <property type="project" value="TreeGrafter"/>
</dbReference>
<dbReference type="SUPFAM" id="SSF48726">
    <property type="entry name" value="Immunoglobulin"/>
    <property type="match status" value="2"/>
</dbReference>
<name>A0A672RR40_SINGR</name>
<dbReference type="InParanoid" id="A0A672RR40"/>
<evidence type="ECO:0000256" key="1">
    <source>
        <dbReference type="ARBA" id="ARBA00022729"/>
    </source>
</evidence>
<dbReference type="FunFam" id="2.60.40.10:FF:000260">
    <property type="entry name" value="Muscle, skeletal receptor tyrosine protein kinase"/>
    <property type="match status" value="1"/>
</dbReference>
<dbReference type="Gene3D" id="2.60.40.10">
    <property type="entry name" value="Immunoglobulins"/>
    <property type="match status" value="2"/>
</dbReference>
<keyword evidence="2" id="KW-1015">Disulfide bond</keyword>
<accession>A0A672RR40</accession>
<dbReference type="GO" id="GO:0050808">
    <property type="term" value="P:synapse organization"/>
    <property type="evidence" value="ECO:0007669"/>
    <property type="project" value="TreeGrafter"/>
</dbReference>
<reference evidence="4" key="1">
    <citation type="submission" date="2025-08" db="UniProtKB">
        <authorList>
            <consortium name="Ensembl"/>
        </authorList>
    </citation>
    <scope>IDENTIFICATION</scope>
</reference>
<evidence type="ECO:0000259" key="3">
    <source>
        <dbReference type="PROSITE" id="PS50835"/>
    </source>
</evidence>